<evidence type="ECO:0000256" key="1">
    <source>
        <dbReference type="ARBA" id="ARBA00022729"/>
    </source>
</evidence>
<keyword evidence="5" id="KW-1185">Reference proteome</keyword>
<dbReference type="SUPFAM" id="SSF52833">
    <property type="entry name" value="Thioredoxin-like"/>
    <property type="match status" value="1"/>
</dbReference>
<dbReference type="PANTHER" id="PTHR15337:SF11">
    <property type="entry name" value="THIOREDOXIN DOMAIN-CONTAINING PROTEIN"/>
    <property type="match status" value="1"/>
</dbReference>
<protein>
    <submittedName>
        <fullName evidence="4">Thioredoxin family protein</fullName>
    </submittedName>
</protein>
<evidence type="ECO:0000259" key="3">
    <source>
        <dbReference type="PROSITE" id="PS51352"/>
    </source>
</evidence>
<reference evidence="5" key="1">
    <citation type="journal article" date="2019" name="Int. J. Syst. Evol. Microbiol.">
        <title>The Global Catalogue of Microorganisms (GCM) 10K type strain sequencing project: providing services to taxonomists for standard genome sequencing and annotation.</title>
        <authorList>
            <consortium name="The Broad Institute Genomics Platform"/>
            <consortium name="The Broad Institute Genome Sequencing Center for Infectious Disease"/>
            <person name="Wu L."/>
            <person name="Ma J."/>
        </authorList>
    </citation>
    <scope>NUCLEOTIDE SEQUENCE [LARGE SCALE GENOMIC DNA]</scope>
    <source>
        <strain evidence="5">YJ-61-S</strain>
    </source>
</reference>
<dbReference type="Pfam" id="PF13899">
    <property type="entry name" value="Thioredoxin_7"/>
    <property type="match status" value="1"/>
</dbReference>
<dbReference type="InterPro" id="IPR051099">
    <property type="entry name" value="AGR/TXD"/>
</dbReference>
<gene>
    <name evidence="4" type="ORF">ACFO3O_08700</name>
</gene>
<dbReference type="PANTHER" id="PTHR15337">
    <property type="entry name" value="ANTERIOR GRADIENT PROTEIN-RELATED"/>
    <property type="match status" value="1"/>
</dbReference>
<organism evidence="4 5">
    <name type="scientific">Dokdonia ponticola</name>
    <dbReference type="NCBI Taxonomy" id="2041041"/>
    <lineage>
        <taxon>Bacteria</taxon>
        <taxon>Pseudomonadati</taxon>
        <taxon>Bacteroidota</taxon>
        <taxon>Flavobacteriia</taxon>
        <taxon>Flavobacteriales</taxon>
        <taxon>Flavobacteriaceae</taxon>
        <taxon>Dokdonia</taxon>
    </lineage>
</organism>
<feature type="signal peptide" evidence="2">
    <location>
        <begin position="1"/>
        <end position="22"/>
    </location>
</feature>
<feature type="chain" id="PRO_5045495853" evidence="2">
    <location>
        <begin position="23"/>
        <end position="141"/>
    </location>
</feature>
<dbReference type="EMBL" id="JBHSFV010000004">
    <property type="protein sequence ID" value="MFC4633984.1"/>
    <property type="molecule type" value="Genomic_DNA"/>
</dbReference>
<keyword evidence="1 2" id="KW-0732">Signal</keyword>
<dbReference type="Gene3D" id="3.40.30.10">
    <property type="entry name" value="Glutaredoxin"/>
    <property type="match status" value="1"/>
</dbReference>
<dbReference type="PROSITE" id="PS51352">
    <property type="entry name" value="THIOREDOXIN_2"/>
    <property type="match status" value="1"/>
</dbReference>
<evidence type="ECO:0000313" key="4">
    <source>
        <dbReference type="EMBL" id="MFC4633984.1"/>
    </source>
</evidence>
<name>A0ABV9HVG6_9FLAO</name>
<dbReference type="InterPro" id="IPR036249">
    <property type="entry name" value="Thioredoxin-like_sf"/>
</dbReference>
<sequence length="141" mass="16220">MKSNHVILLFFLVCTLSSYSDAALKRKGITFFKGSWEEALIKAKEENKYVFIDFYTTWCGPCKKLKRTSFKDPEVGAYFNKNFINISIDAESKEGIKIARRYSVSAYPTLVITDHTGKQKTRSVGFKKPYILINFGRRIVP</sequence>
<feature type="domain" description="Thioredoxin" evidence="3">
    <location>
        <begin position="17"/>
        <end position="141"/>
    </location>
</feature>
<dbReference type="RefSeq" id="WP_379978210.1">
    <property type="nucleotide sequence ID" value="NZ_JBHSFV010000004.1"/>
</dbReference>
<accession>A0ABV9HVG6</accession>
<dbReference type="Proteomes" id="UP001596043">
    <property type="component" value="Unassembled WGS sequence"/>
</dbReference>
<proteinExistence type="predicted"/>
<comment type="caution">
    <text evidence="4">The sequence shown here is derived from an EMBL/GenBank/DDBJ whole genome shotgun (WGS) entry which is preliminary data.</text>
</comment>
<evidence type="ECO:0000256" key="2">
    <source>
        <dbReference type="SAM" id="SignalP"/>
    </source>
</evidence>
<dbReference type="InterPro" id="IPR013766">
    <property type="entry name" value="Thioredoxin_domain"/>
</dbReference>
<evidence type="ECO:0000313" key="5">
    <source>
        <dbReference type="Proteomes" id="UP001596043"/>
    </source>
</evidence>